<dbReference type="Gene3D" id="1.10.10.10">
    <property type="entry name" value="Winged helix-like DNA-binding domain superfamily/Winged helix DNA-binding domain"/>
    <property type="match status" value="1"/>
</dbReference>
<organism evidence="5 6">
    <name type="scientific">Henriciella barbarensis</name>
    <dbReference type="NCBI Taxonomy" id="86342"/>
    <lineage>
        <taxon>Bacteria</taxon>
        <taxon>Pseudomonadati</taxon>
        <taxon>Pseudomonadota</taxon>
        <taxon>Alphaproteobacteria</taxon>
        <taxon>Hyphomonadales</taxon>
        <taxon>Hyphomonadaceae</taxon>
        <taxon>Henriciella</taxon>
    </lineage>
</organism>
<reference evidence="5 6" key="1">
    <citation type="submission" date="2018-08" db="EMBL/GenBank/DDBJ databases">
        <title>Henriciella mobilis sp. nov., isolated from seawater.</title>
        <authorList>
            <person name="Cheng H."/>
            <person name="Wu Y.-H."/>
            <person name="Xu X.-W."/>
            <person name="Guo L.-L."/>
        </authorList>
    </citation>
    <scope>NUCLEOTIDE SEQUENCE [LARGE SCALE GENOMIC DNA]</scope>
    <source>
        <strain evidence="5 6">CCUG66934</strain>
    </source>
</reference>
<feature type="domain" description="HTH marR-type" evidence="4">
    <location>
        <begin position="19"/>
        <end position="151"/>
    </location>
</feature>
<evidence type="ECO:0000259" key="4">
    <source>
        <dbReference type="PROSITE" id="PS50995"/>
    </source>
</evidence>
<dbReference type="RefSeq" id="WP_018147832.1">
    <property type="nucleotide sequence ID" value="NZ_QWGB01000008.1"/>
</dbReference>
<dbReference type="Proteomes" id="UP000265431">
    <property type="component" value="Unassembled WGS sequence"/>
</dbReference>
<dbReference type="Pfam" id="PF12802">
    <property type="entry name" value="MarR_2"/>
    <property type="match status" value="1"/>
</dbReference>
<dbReference type="GO" id="GO:0003700">
    <property type="term" value="F:DNA-binding transcription factor activity"/>
    <property type="evidence" value="ECO:0007669"/>
    <property type="project" value="InterPro"/>
</dbReference>
<evidence type="ECO:0000256" key="3">
    <source>
        <dbReference type="ARBA" id="ARBA00023163"/>
    </source>
</evidence>
<proteinExistence type="predicted"/>
<dbReference type="EMBL" id="QWGB01000008">
    <property type="protein sequence ID" value="RIJ21664.1"/>
    <property type="molecule type" value="Genomic_DNA"/>
</dbReference>
<evidence type="ECO:0000313" key="5">
    <source>
        <dbReference type="EMBL" id="RIJ21664.1"/>
    </source>
</evidence>
<sequence length="173" mass="19788">MNIKKSSTIMDIRFAANERVELTFLIGRVSRELRRRFDIDMASLKLTRAQWRAMLYVFRLKQPTQTELAEVLELGRASVGSLIDQLERRGYVARIVDEKDRRVWRVVPTSLASVKWAEIDEAGSHVATEVFAGFTEEDLLNVKSYMEKVILNLNRANEMSAHASNKGIANDTD</sequence>
<keyword evidence="3" id="KW-0804">Transcription</keyword>
<evidence type="ECO:0000313" key="6">
    <source>
        <dbReference type="Proteomes" id="UP000265431"/>
    </source>
</evidence>
<dbReference type="AlphaFoldDB" id="A0A399QTU4"/>
<gene>
    <name evidence="5" type="ORF">D1224_12985</name>
</gene>
<evidence type="ECO:0000256" key="2">
    <source>
        <dbReference type="ARBA" id="ARBA00023125"/>
    </source>
</evidence>
<keyword evidence="6" id="KW-1185">Reference proteome</keyword>
<dbReference type="PROSITE" id="PS50995">
    <property type="entry name" value="HTH_MARR_2"/>
    <property type="match status" value="1"/>
</dbReference>
<keyword evidence="2" id="KW-0238">DNA-binding</keyword>
<dbReference type="PANTHER" id="PTHR42756">
    <property type="entry name" value="TRANSCRIPTIONAL REGULATOR, MARR"/>
    <property type="match status" value="1"/>
</dbReference>
<dbReference type="InterPro" id="IPR000835">
    <property type="entry name" value="HTH_MarR-typ"/>
</dbReference>
<protein>
    <submittedName>
        <fullName evidence="5">MarR family transcriptional regulator</fullName>
    </submittedName>
</protein>
<dbReference type="InterPro" id="IPR036388">
    <property type="entry name" value="WH-like_DNA-bd_sf"/>
</dbReference>
<dbReference type="GO" id="GO:0003677">
    <property type="term" value="F:DNA binding"/>
    <property type="evidence" value="ECO:0007669"/>
    <property type="project" value="UniProtKB-KW"/>
</dbReference>
<evidence type="ECO:0000256" key="1">
    <source>
        <dbReference type="ARBA" id="ARBA00023015"/>
    </source>
</evidence>
<dbReference type="InterPro" id="IPR036390">
    <property type="entry name" value="WH_DNA-bd_sf"/>
</dbReference>
<dbReference type="PRINTS" id="PR00598">
    <property type="entry name" value="HTHMARR"/>
</dbReference>
<dbReference type="SMART" id="SM00347">
    <property type="entry name" value="HTH_MARR"/>
    <property type="match status" value="1"/>
</dbReference>
<dbReference type="SUPFAM" id="SSF46785">
    <property type="entry name" value="Winged helix' DNA-binding domain"/>
    <property type="match status" value="1"/>
</dbReference>
<accession>A0A399QTU4</accession>
<comment type="caution">
    <text evidence="5">The sequence shown here is derived from an EMBL/GenBank/DDBJ whole genome shotgun (WGS) entry which is preliminary data.</text>
</comment>
<dbReference type="OrthoDB" id="582199at2"/>
<dbReference type="PANTHER" id="PTHR42756:SF1">
    <property type="entry name" value="TRANSCRIPTIONAL REPRESSOR OF EMRAB OPERON"/>
    <property type="match status" value="1"/>
</dbReference>
<keyword evidence="1" id="KW-0805">Transcription regulation</keyword>
<name>A0A399QTU4_9PROT</name>